<accession>A0A2T4J4W0</accession>
<evidence type="ECO:0000313" key="3">
    <source>
        <dbReference type="Proteomes" id="UP000241362"/>
    </source>
</evidence>
<dbReference type="SMART" id="SM00829">
    <property type="entry name" value="PKS_ER"/>
    <property type="match status" value="1"/>
</dbReference>
<evidence type="ECO:0000259" key="1">
    <source>
        <dbReference type="SMART" id="SM00829"/>
    </source>
</evidence>
<dbReference type="InterPro" id="IPR013154">
    <property type="entry name" value="ADH-like_N"/>
</dbReference>
<dbReference type="Pfam" id="PF00107">
    <property type="entry name" value="ADH_zinc_N"/>
    <property type="match status" value="1"/>
</dbReference>
<dbReference type="SUPFAM" id="SSF50129">
    <property type="entry name" value="GroES-like"/>
    <property type="match status" value="1"/>
</dbReference>
<dbReference type="CDD" id="cd08241">
    <property type="entry name" value="QOR1"/>
    <property type="match status" value="1"/>
</dbReference>
<protein>
    <submittedName>
        <fullName evidence="2">Zinc-binding dehydrogenase</fullName>
    </submittedName>
</protein>
<reference evidence="2 3" key="1">
    <citation type="submission" date="2018-03" db="EMBL/GenBank/DDBJ databases">
        <title>Rhodobacter blasticus.</title>
        <authorList>
            <person name="Meyer T.E."/>
            <person name="Miller S."/>
            <person name="Lodha T."/>
            <person name="Gandham S."/>
            <person name="Chintalapati S."/>
            <person name="Chintalapati V.R."/>
        </authorList>
    </citation>
    <scope>NUCLEOTIDE SEQUENCE [LARGE SCALE GENOMIC DNA]</scope>
    <source>
        <strain evidence="2 3">DSM 2131</strain>
    </source>
</reference>
<dbReference type="PANTHER" id="PTHR43677:SF4">
    <property type="entry name" value="QUINONE OXIDOREDUCTASE-LIKE PROTEIN 2"/>
    <property type="match status" value="1"/>
</dbReference>
<gene>
    <name evidence="2" type="ORF">C5F44_16185</name>
</gene>
<feature type="domain" description="Enoyl reductase (ER)" evidence="1">
    <location>
        <begin position="10"/>
        <end position="317"/>
    </location>
</feature>
<dbReference type="InterPro" id="IPR011032">
    <property type="entry name" value="GroES-like_sf"/>
</dbReference>
<dbReference type="EMBL" id="PZKE01000024">
    <property type="protein sequence ID" value="PTE12897.1"/>
    <property type="molecule type" value="Genomic_DNA"/>
</dbReference>
<dbReference type="InterPro" id="IPR013149">
    <property type="entry name" value="ADH-like_C"/>
</dbReference>
<proteinExistence type="predicted"/>
<dbReference type="PANTHER" id="PTHR43677">
    <property type="entry name" value="SHORT-CHAIN DEHYDROGENASE/REDUCTASE"/>
    <property type="match status" value="1"/>
</dbReference>
<dbReference type="GO" id="GO:0016491">
    <property type="term" value="F:oxidoreductase activity"/>
    <property type="evidence" value="ECO:0007669"/>
    <property type="project" value="InterPro"/>
</dbReference>
<dbReference type="InterPro" id="IPR020843">
    <property type="entry name" value="ER"/>
</dbReference>
<dbReference type="AlphaFoldDB" id="A0A2T4J4W0"/>
<dbReference type="Proteomes" id="UP000241362">
    <property type="component" value="Unassembled WGS sequence"/>
</dbReference>
<dbReference type="Pfam" id="PF08240">
    <property type="entry name" value="ADH_N"/>
    <property type="match status" value="1"/>
</dbReference>
<dbReference type="Gene3D" id="3.90.180.10">
    <property type="entry name" value="Medium-chain alcohol dehydrogenases, catalytic domain"/>
    <property type="match status" value="1"/>
</dbReference>
<dbReference type="SUPFAM" id="SSF51735">
    <property type="entry name" value="NAD(P)-binding Rossmann-fold domains"/>
    <property type="match status" value="1"/>
</dbReference>
<organism evidence="2 3">
    <name type="scientific">Fuscovulum blasticum DSM 2131</name>
    <dbReference type="NCBI Taxonomy" id="1188250"/>
    <lineage>
        <taxon>Bacteria</taxon>
        <taxon>Pseudomonadati</taxon>
        <taxon>Pseudomonadota</taxon>
        <taxon>Alphaproteobacteria</taxon>
        <taxon>Rhodobacterales</taxon>
        <taxon>Paracoccaceae</taxon>
        <taxon>Pseudogemmobacter</taxon>
    </lineage>
</organism>
<dbReference type="Gene3D" id="3.40.50.720">
    <property type="entry name" value="NAD(P)-binding Rossmann-like Domain"/>
    <property type="match status" value="1"/>
</dbReference>
<name>A0A2T4J4W0_FUSBL</name>
<comment type="caution">
    <text evidence="2">The sequence shown here is derived from an EMBL/GenBank/DDBJ whole genome shotgun (WGS) entry which is preliminary data.</text>
</comment>
<keyword evidence="3" id="KW-1185">Reference proteome</keyword>
<dbReference type="InterPro" id="IPR051397">
    <property type="entry name" value="Zn-ADH-like_protein"/>
</dbReference>
<evidence type="ECO:0000313" key="2">
    <source>
        <dbReference type="EMBL" id="PTE12897.1"/>
    </source>
</evidence>
<dbReference type="RefSeq" id="WP_107674589.1">
    <property type="nucleotide sequence ID" value="NZ_PZKE01000024.1"/>
</dbReference>
<sequence>MRAWKLRELGQPATLEQGARPVPGPGEALVRVCAAGLNFADLLMAEGRYQDRPALPFTPGLELAGRVEALGPGTAGPAPGSRVAAHVAGGAFADYAVVPVARLLALPDEMPMTTAAGFQVGYGTAHLALTHAARLRPGETLFVTGAAGGAGLTAVEVGRDLGARVIAQVRGPEKAALVRAAGAEAVIDSGEPDLKAALRALGGVDVVYDTVGGAGFDAALRATRPGGRLLAIGFAGGEVPKVALNHLLVRNVSVIGFWWGGYLGFAPEALTASLAALIGRWQAGALRPHISQILPFEALPEGLAMIRDRKATGKIVLRIDDQAE</sequence>
<dbReference type="InterPro" id="IPR036291">
    <property type="entry name" value="NAD(P)-bd_dom_sf"/>
</dbReference>